<dbReference type="Pfam" id="PF00512">
    <property type="entry name" value="HisKA"/>
    <property type="match status" value="1"/>
</dbReference>
<dbReference type="GO" id="GO:0000155">
    <property type="term" value="F:phosphorelay sensor kinase activity"/>
    <property type="evidence" value="ECO:0007669"/>
    <property type="project" value="InterPro"/>
</dbReference>
<evidence type="ECO:0000256" key="14">
    <source>
        <dbReference type="SAM" id="Phobius"/>
    </source>
</evidence>
<dbReference type="Gene3D" id="6.10.340.10">
    <property type="match status" value="1"/>
</dbReference>
<dbReference type="GO" id="GO:0005524">
    <property type="term" value="F:ATP binding"/>
    <property type="evidence" value="ECO:0007669"/>
    <property type="project" value="UniProtKB-UniRule"/>
</dbReference>
<dbReference type="SUPFAM" id="SSF55785">
    <property type="entry name" value="PYP-like sensor domain (PAS domain)"/>
    <property type="match status" value="1"/>
</dbReference>
<organism evidence="17 18">
    <name type="scientific">Skermanella stibiiresistens SB22</name>
    <dbReference type="NCBI Taxonomy" id="1385369"/>
    <lineage>
        <taxon>Bacteria</taxon>
        <taxon>Pseudomonadati</taxon>
        <taxon>Pseudomonadota</taxon>
        <taxon>Alphaproteobacteria</taxon>
        <taxon>Rhodospirillales</taxon>
        <taxon>Azospirillaceae</taxon>
        <taxon>Skermanella</taxon>
    </lineage>
</organism>
<dbReference type="InterPro" id="IPR003594">
    <property type="entry name" value="HATPase_dom"/>
</dbReference>
<dbReference type="EC" id="2.7.13.3" evidence="13"/>
<dbReference type="InterPro" id="IPR004358">
    <property type="entry name" value="Sig_transdc_His_kin-like_C"/>
</dbReference>
<dbReference type="CDD" id="cd06225">
    <property type="entry name" value="HAMP"/>
    <property type="match status" value="1"/>
</dbReference>
<feature type="transmembrane region" description="Helical" evidence="14">
    <location>
        <begin position="60"/>
        <end position="80"/>
    </location>
</feature>
<dbReference type="Pfam" id="PF02518">
    <property type="entry name" value="HATPase_c"/>
    <property type="match status" value="1"/>
</dbReference>
<keyword evidence="10 14" id="KW-1133">Transmembrane helix</keyword>
<dbReference type="InterPro" id="IPR045671">
    <property type="entry name" value="NtrY-like_N"/>
</dbReference>
<dbReference type="Gene3D" id="3.30.450.20">
    <property type="entry name" value="PAS domain"/>
    <property type="match status" value="1"/>
</dbReference>
<dbReference type="SUPFAM" id="SSF158472">
    <property type="entry name" value="HAMP domain-like"/>
    <property type="match status" value="1"/>
</dbReference>
<keyword evidence="11 13" id="KW-0902">Two-component regulatory system</keyword>
<dbReference type="InterPro" id="IPR036890">
    <property type="entry name" value="HATPase_C_sf"/>
</dbReference>
<dbReference type="CDD" id="cd00082">
    <property type="entry name" value="HisKA"/>
    <property type="match status" value="1"/>
</dbReference>
<evidence type="ECO:0000256" key="11">
    <source>
        <dbReference type="ARBA" id="ARBA00023012"/>
    </source>
</evidence>
<dbReference type="EMBL" id="AVFL01000002">
    <property type="protein sequence ID" value="EWY42266.1"/>
    <property type="molecule type" value="Genomic_DNA"/>
</dbReference>
<evidence type="ECO:0000256" key="4">
    <source>
        <dbReference type="ARBA" id="ARBA00022553"/>
    </source>
</evidence>
<evidence type="ECO:0000256" key="9">
    <source>
        <dbReference type="ARBA" id="ARBA00022840"/>
    </source>
</evidence>
<dbReference type="GO" id="GO:0009399">
    <property type="term" value="P:nitrogen fixation"/>
    <property type="evidence" value="ECO:0007669"/>
    <property type="project" value="UniProtKB-UniRule"/>
</dbReference>
<dbReference type="InterPro" id="IPR003660">
    <property type="entry name" value="HAMP_dom"/>
</dbReference>
<reference evidence="17 18" key="1">
    <citation type="submission" date="2013-08" db="EMBL/GenBank/DDBJ databases">
        <title>The genome sequence of Skermanella stibiiresistens.</title>
        <authorList>
            <person name="Zhu W."/>
            <person name="Wang G."/>
        </authorList>
    </citation>
    <scope>NUCLEOTIDE SEQUENCE [LARGE SCALE GENOMIC DNA]</scope>
    <source>
        <strain evidence="17 18">SB22</strain>
    </source>
</reference>
<evidence type="ECO:0000256" key="6">
    <source>
        <dbReference type="ARBA" id="ARBA00022692"/>
    </source>
</evidence>
<evidence type="ECO:0000256" key="2">
    <source>
        <dbReference type="ARBA" id="ARBA00004651"/>
    </source>
</evidence>
<dbReference type="PROSITE" id="PS50109">
    <property type="entry name" value="HIS_KIN"/>
    <property type="match status" value="1"/>
</dbReference>
<feature type="transmembrane region" description="Helical" evidence="14">
    <location>
        <begin position="101"/>
        <end position="128"/>
    </location>
</feature>
<protein>
    <recommendedName>
        <fullName evidence="13">Nitrogen regulation protein</fullName>
        <ecNumber evidence="13">2.7.13.3</ecNumber>
    </recommendedName>
</protein>
<keyword evidence="13" id="KW-0535">Nitrogen fixation</keyword>
<feature type="domain" description="HAMP" evidence="16">
    <location>
        <begin position="325"/>
        <end position="378"/>
    </location>
</feature>
<sequence>MSSEPAGVPQSFWTQFLVWASRVGLAGKLAVALAVAAVGAGFATYGALTATPPFGNDPNTVSLLLTLDLALMLMLGAIIARRIVALWIERRRGLAGSRLHVRVVATFSLLAVMPAIIVAAFSVIFFYVGVQSWFSERVRTAVNESRAVAQAYLHEHQQVIRADALAMANDLNREAARLLTDPGRFAQVVATQAALRALTEAIVFDGSGRMLARSGLSFTLEFEPIPESALERARQGEVVLMVTDTDDRVRGLVRLDRFVDTFLFVGRLVEPRVLNHMESAQEAANAYAELEGKRSSLQITATLIFVVVALLLLLAAVWIGLNFATALVAPIGSLIAAAERVRAGDMGARVPELLPEDELGTLSRAFNRMTSQLESQRRELIEANRQLDLRRRFTETVLAGVSAGVVGLDHEGRINLPNLSGAHLLGVDDPEVLLGRRLVDVAPEMGELMGMIRRRPAKLMEAQVQLRRAGTARTLLVRIAAESVGNDIRGFVVTFDDVTELLSAQRKAAWADVARRIAHEIKNPLTPIQLSAERLRRKYLKEITSDPETFQMCTDTIVRQVDDIGRMVDEFSAFARMPSPVMKPQNINELCRQAVFLQSSAHPSIKFTADLPSGPLTVPCDGRQISQALTNLLQNAADAIDGRQPPDIGTLPPGQVDLSLQVDDDRVSIVIADNGKGLPHEERDRLTEPYVTTRAKGTGLGLAIVKKIMEDHGGELVLEDREAGPDGPVPGAQVRLVIPKTEIAAPAVAAEETQQKQSRYGA</sequence>
<keyword evidence="8 13" id="KW-0418">Kinase</keyword>
<dbReference type="Pfam" id="PF19312">
    <property type="entry name" value="NtrY_N"/>
    <property type="match status" value="1"/>
</dbReference>
<evidence type="ECO:0000259" key="15">
    <source>
        <dbReference type="PROSITE" id="PS50109"/>
    </source>
</evidence>
<comment type="catalytic activity">
    <reaction evidence="1 13">
        <text>ATP + protein L-histidine = ADP + protein N-phospho-L-histidine.</text>
        <dbReference type="EC" id="2.7.13.3"/>
    </reaction>
</comment>
<evidence type="ECO:0000256" key="7">
    <source>
        <dbReference type="ARBA" id="ARBA00022741"/>
    </source>
</evidence>
<dbReference type="PANTHER" id="PTHR43065:SF10">
    <property type="entry name" value="PEROXIDE STRESS-ACTIVATED HISTIDINE KINASE MAK3"/>
    <property type="match status" value="1"/>
</dbReference>
<dbReference type="PATRIC" id="fig|1385369.3.peg.1012"/>
<evidence type="ECO:0000313" key="17">
    <source>
        <dbReference type="EMBL" id="EWY42266.1"/>
    </source>
</evidence>
<dbReference type="PANTHER" id="PTHR43065">
    <property type="entry name" value="SENSOR HISTIDINE KINASE"/>
    <property type="match status" value="1"/>
</dbReference>
<dbReference type="RefSeq" id="WP_051511546.1">
    <property type="nucleotide sequence ID" value="NZ_AVFL01000002.1"/>
</dbReference>
<dbReference type="SMART" id="SM00304">
    <property type="entry name" value="HAMP"/>
    <property type="match status" value="1"/>
</dbReference>
<proteinExistence type="predicted"/>
<feature type="transmembrane region" description="Helical" evidence="14">
    <location>
        <begin position="299"/>
        <end position="321"/>
    </location>
</feature>
<dbReference type="InterPro" id="IPR003661">
    <property type="entry name" value="HisK_dim/P_dom"/>
</dbReference>
<dbReference type="PRINTS" id="PR00344">
    <property type="entry name" value="BCTRLSENSOR"/>
</dbReference>
<dbReference type="Pfam" id="PF00672">
    <property type="entry name" value="HAMP"/>
    <property type="match status" value="1"/>
</dbReference>
<evidence type="ECO:0000256" key="5">
    <source>
        <dbReference type="ARBA" id="ARBA00022679"/>
    </source>
</evidence>
<gene>
    <name evidence="17" type="ORF">N825_20455</name>
</gene>
<dbReference type="GO" id="GO:0005886">
    <property type="term" value="C:plasma membrane"/>
    <property type="evidence" value="ECO:0007669"/>
    <property type="project" value="UniProtKB-SubCell"/>
</dbReference>
<comment type="subcellular location">
    <subcellularLocation>
        <location evidence="2 13">Cell membrane</location>
        <topology evidence="2 13">Multi-pass membrane protein</topology>
    </subcellularLocation>
</comment>
<keyword evidence="4" id="KW-0597">Phosphoprotein</keyword>
<name>W9HC15_9PROT</name>
<keyword evidence="3 13" id="KW-1003">Cell membrane</keyword>
<evidence type="ECO:0000313" key="18">
    <source>
        <dbReference type="Proteomes" id="UP000019486"/>
    </source>
</evidence>
<dbReference type="Gene3D" id="3.30.565.10">
    <property type="entry name" value="Histidine kinase-like ATPase, C-terminal domain"/>
    <property type="match status" value="1"/>
</dbReference>
<evidence type="ECO:0000256" key="8">
    <source>
        <dbReference type="ARBA" id="ARBA00022777"/>
    </source>
</evidence>
<dbReference type="SMART" id="SM00387">
    <property type="entry name" value="HATPase_c"/>
    <property type="match status" value="1"/>
</dbReference>
<keyword evidence="18" id="KW-1185">Reference proteome</keyword>
<keyword evidence="6 13" id="KW-0812">Transmembrane</keyword>
<dbReference type="OrthoDB" id="9776727at2"/>
<dbReference type="SMART" id="SM00388">
    <property type="entry name" value="HisKA"/>
    <property type="match status" value="1"/>
</dbReference>
<dbReference type="InterPro" id="IPR017232">
    <property type="entry name" value="NtrY"/>
</dbReference>
<feature type="transmembrane region" description="Helical" evidence="14">
    <location>
        <begin position="29"/>
        <end position="48"/>
    </location>
</feature>
<dbReference type="Proteomes" id="UP000019486">
    <property type="component" value="Unassembled WGS sequence"/>
</dbReference>
<feature type="domain" description="Histidine kinase" evidence="15">
    <location>
        <begin position="516"/>
        <end position="742"/>
    </location>
</feature>
<evidence type="ECO:0000259" key="16">
    <source>
        <dbReference type="PROSITE" id="PS50885"/>
    </source>
</evidence>
<dbReference type="Gene3D" id="1.10.287.130">
    <property type="match status" value="1"/>
</dbReference>
<dbReference type="PROSITE" id="PS50885">
    <property type="entry name" value="HAMP"/>
    <property type="match status" value="1"/>
</dbReference>
<dbReference type="InterPro" id="IPR005467">
    <property type="entry name" value="His_kinase_dom"/>
</dbReference>
<dbReference type="PIRSF" id="PIRSF037532">
    <property type="entry name" value="STHK_NtrY"/>
    <property type="match status" value="1"/>
</dbReference>
<evidence type="ECO:0000256" key="13">
    <source>
        <dbReference type="PIRNR" id="PIRNR037532"/>
    </source>
</evidence>
<keyword evidence="7 13" id="KW-0547">Nucleotide-binding</keyword>
<comment type="caution">
    <text evidence="17">The sequence shown here is derived from an EMBL/GenBank/DDBJ whole genome shotgun (WGS) entry which is preliminary data.</text>
</comment>
<dbReference type="STRING" id="1385369.N825_20455"/>
<dbReference type="InterPro" id="IPR036097">
    <property type="entry name" value="HisK_dim/P_sf"/>
</dbReference>
<dbReference type="InterPro" id="IPR035965">
    <property type="entry name" value="PAS-like_dom_sf"/>
</dbReference>
<dbReference type="SUPFAM" id="SSF55874">
    <property type="entry name" value="ATPase domain of HSP90 chaperone/DNA topoisomerase II/histidine kinase"/>
    <property type="match status" value="1"/>
</dbReference>
<dbReference type="SUPFAM" id="SSF47384">
    <property type="entry name" value="Homodimeric domain of signal transducing histidine kinase"/>
    <property type="match status" value="1"/>
</dbReference>
<dbReference type="AlphaFoldDB" id="W9HC15"/>
<keyword evidence="12 13" id="KW-0472">Membrane</keyword>
<evidence type="ECO:0000256" key="3">
    <source>
        <dbReference type="ARBA" id="ARBA00022475"/>
    </source>
</evidence>
<keyword evidence="5 13" id="KW-0808">Transferase</keyword>
<evidence type="ECO:0000256" key="1">
    <source>
        <dbReference type="ARBA" id="ARBA00000085"/>
    </source>
</evidence>
<accession>W9HC15</accession>
<keyword evidence="9 13" id="KW-0067">ATP-binding</keyword>
<evidence type="ECO:0000256" key="12">
    <source>
        <dbReference type="ARBA" id="ARBA00023136"/>
    </source>
</evidence>
<evidence type="ECO:0000256" key="10">
    <source>
        <dbReference type="ARBA" id="ARBA00022989"/>
    </source>
</evidence>